<dbReference type="EMBL" id="PSNW01000003">
    <property type="protein sequence ID" value="PPE74713.1"/>
    <property type="molecule type" value="Genomic_DNA"/>
</dbReference>
<reference evidence="3 4" key="1">
    <citation type="submission" date="2018-02" db="EMBL/GenBank/DDBJ databases">
        <title>Genome sequencing of Solimonas sp. HR-BB.</title>
        <authorList>
            <person name="Lee Y."/>
            <person name="Jeon C.O."/>
        </authorList>
    </citation>
    <scope>NUCLEOTIDE SEQUENCE [LARGE SCALE GENOMIC DNA]</scope>
    <source>
        <strain evidence="3 4">HR-BB</strain>
    </source>
</reference>
<dbReference type="Gene3D" id="1.20.120.1220">
    <property type="match status" value="1"/>
</dbReference>
<dbReference type="GO" id="GO:0016020">
    <property type="term" value="C:membrane"/>
    <property type="evidence" value="ECO:0007669"/>
    <property type="project" value="InterPro"/>
</dbReference>
<organism evidence="3 4">
    <name type="scientific">Solimonas fluminis</name>
    <dbReference type="NCBI Taxonomy" id="2086571"/>
    <lineage>
        <taxon>Bacteria</taxon>
        <taxon>Pseudomonadati</taxon>
        <taxon>Pseudomonadota</taxon>
        <taxon>Gammaproteobacteria</taxon>
        <taxon>Nevskiales</taxon>
        <taxon>Nevskiaceae</taxon>
        <taxon>Solimonas</taxon>
    </lineage>
</organism>
<keyword evidence="1" id="KW-1133">Transmembrane helix</keyword>
<evidence type="ECO:0000256" key="1">
    <source>
        <dbReference type="SAM" id="Phobius"/>
    </source>
</evidence>
<feature type="transmembrane region" description="Helical" evidence="1">
    <location>
        <begin position="24"/>
        <end position="41"/>
    </location>
</feature>
<keyword evidence="1" id="KW-0472">Membrane</keyword>
<feature type="domain" description="Prepilin type IV endopeptidase peptidase" evidence="2">
    <location>
        <begin position="6"/>
        <end position="108"/>
    </location>
</feature>
<dbReference type="Pfam" id="PF01478">
    <property type="entry name" value="Peptidase_A24"/>
    <property type="match status" value="1"/>
</dbReference>
<feature type="transmembrane region" description="Helical" evidence="1">
    <location>
        <begin position="96"/>
        <end position="116"/>
    </location>
</feature>
<name>A0A2S5TIA2_9GAMM</name>
<dbReference type="RefSeq" id="WP_104229870.1">
    <property type="nucleotide sequence ID" value="NZ_PSNW01000003.1"/>
</dbReference>
<accession>A0A2S5TIA2</accession>
<sequence length="150" mass="15367">MAITVGLWALLVGAYDAYTRRVPNLALLPLLVVAVLALLVNGRGLLGAGILSSLGGLGAVFLLLLPGYALGRMGAGDVKFAACLGLLLGLQRTLDMLLLAGLGLGLLALVWLRLFAGDRKARFPAAGAFALAFGAELLGGPVLLPSTGWF</sequence>
<evidence type="ECO:0000259" key="2">
    <source>
        <dbReference type="Pfam" id="PF01478"/>
    </source>
</evidence>
<feature type="transmembrane region" description="Helical" evidence="1">
    <location>
        <begin position="48"/>
        <end position="70"/>
    </location>
</feature>
<dbReference type="Proteomes" id="UP000238220">
    <property type="component" value="Unassembled WGS sequence"/>
</dbReference>
<dbReference type="AlphaFoldDB" id="A0A2S5TIA2"/>
<evidence type="ECO:0000313" key="3">
    <source>
        <dbReference type="EMBL" id="PPE74713.1"/>
    </source>
</evidence>
<keyword evidence="1" id="KW-0812">Transmembrane</keyword>
<dbReference type="GO" id="GO:0004190">
    <property type="term" value="F:aspartic-type endopeptidase activity"/>
    <property type="evidence" value="ECO:0007669"/>
    <property type="project" value="InterPro"/>
</dbReference>
<comment type="caution">
    <text evidence="3">The sequence shown here is derived from an EMBL/GenBank/DDBJ whole genome shotgun (WGS) entry which is preliminary data.</text>
</comment>
<feature type="transmembrane region" description="Helical" evidence="1">
    <location>
        <begin position="123"/>
        <end position="144"/>
    </location>
</feature>
<dbReference type="InterPro" id="IPR000045">
    <property type="entry name" value="Prepilin_IV_endopep_pep"/>
</dbReference>
<gene>
    <name evidence="3" type="ORF">C3942_08120</name>
</gene>
<proteinExistence type="predicted"/>
<keyword evidence="4" id="KW-1185">Reference proteome</keyword>
<protein>
    <submittedName>
        <fullName evidence="3">Peptidase A24</fullName>
    </submittedName>
</protein>
<evidence type="ECO:0000313" key="4">
    <source>
        <dbReference type="Proteomes" id="UP000238220"/>
    </source>
</evidence>